<gene>
    <name evidence="4" type="ORF">GMARGA_LOCUS9080</name>
</gene>
<comment type="caution">
    <text evidence="4">The sequence shown here is derived from an EMBL/GenBank/DDBJ whole genome shotgun (WGS) entry which is preliminary data.</text>
</comment>
<name>A0ABN7US07_GIGMA</name>
<keyword evidence="3" id="KW-0472">Membrane</keyword>
<dbReference type="Proteomes" id="UP000789901">
    <property type="component" value="Unassembled WGS sequence"/>
</dbReference>
<keyword evidence="3" id="KW-1133">Transmembrane helix</keyword>
<feature type="coiled-coil region" evidence="1">
    <location>
        <begin position="166"/>
        <end position="207"/>
    </location>
</feature>
<feature type="transmembrane region" description="Helical" evidence="3">
    <location>
        <begin position="554"/>
        <end position="573"/>
    </location>
</feature>
<evidence type="ECO:0000256" key="2">
    <source>
        <dbReference type="SAM" id="MobiDB-lite"/>
    </source>
</evidence>
<feature type="coiled-coil region" evidence="1">
    <location>
        <begin position="492"/>
        <end position="538"/>
    </location>
</feature>
<accession>A0ABN7US07</accession>
<dbReference type="EMBL" id="CAJVQB010004786">
    <property type="protein sequence ID" value="CAG8645609.1"/>
    <property type="molecule type" value="Genomic_DNA"/>
</dbReference>
<keyword evidence="3" id="KW-0812">Transmembrane</keyword>
<evidence type="ECO:0000256" key="1">
    <source>
        <dbReference type="SAM" id="Coils"/>
    </source>
</evidence>
<keyword evidence="5" id="KW-1185">Reference proteome</keyword>
<sequence length="585" mass="66537">MRPERNMTTAIELENEKARNKLINARDPLLSKLKSDPLIAPEFLAELQPFLGLIDGADFLTNPEKDHLKQAYDQAAGNIDNTLSEVEGALTGIELNEVKNRIKSTYNLTEEEFNTIIVPLTDKDLLEYVALLLEEVKKVQSGKITDIDSCYELLISYRDAAANSKKKKAYEAVNSYQQQVERIINDLQSKKQVINASLDELVKAENEEKLTLIYAKIKQNSGLYQDNNKKIIDNHHQRAHTAIKLESRPEATDTEKQLATQLRNIINGNSDKNVLENLQKELNEFKTAPAGEKKTIYNNYGNDIDLMLEEIKQELARREQSEKDQNKTPPPNNKKFSNENKKAIVLPVVIVVSEGRSSPDNTRNYSYSQETYDIISPELKKEARNLMFNGDTEDRNGTQPDKLVIRDMTSEELEEIRRRKEQMKNKKSFGKKKCDGCGKELDSKSAKEISIGQVGKKCAGCDNTINSDYIEGNGKGSWYCSTECANKHHKPKSEIEETQEKLQDLKSKLENSSNPNEKKQLEQEINDLKDHLKNQQKQNNPAKPSSPKESYGKIILTGAVIFSVVILVSTLIIRKKRKRVIKKRN</sequence>
<feature type="coiled-coil region" evidence="1">
    <location>
        <begin position="406"/>
        <end position="433"/>
    </location>
</feature>
<protein>
    <submittedName>
        <fullName evidence="4">25446_t:CDS:1</fullName>
    </submittedName>
</protein>
<keyword evidence="1" id="KW-0175">Coiled coil</keyword>
<proteinExistence type="predicted"/>
<organism evidence="4 5">
    <name type="scientific">Gigaspora margarita</name>
    <dbReference type="NCBI Taxonomy" id="4874"/>
    <lineage>
        <taxon>Eukaryota</taxon>
        <taxon>Fungi</taxon>
        <taxon>Fungi incertae sedis</taxon>
        <taxon>Mucoromycota</taxon>
        <taxon>Glomeromycotina</taxon>
        <taxon>Glomeromycetes</taxon>
        <taxon>Diversisporales</taxon>
        <taxon>Gigasporaceae</taxon>
        <taxon>Gigaspora</taxon>
    </lineage>
</organism>
<evidence type="ECO:0000313" key="5">
    <source>
        <dbReference type="Proteomes" id="UP000789901"/>
    </source>
</evidence>
<evidence type="ECO:0000313" key="4">
    <source>
        <dbReference type="EMBL" id="CAG8645609.1"/>
    </source>
</evidence>
<feature type="region of interest" description="Disordered" evidence="2">
    <location>
        <begin position="316"/>
        <end position="340"/>
    </location>
</feature>
<evidence type="ECO:0000256" key="3">
    <source>
        <dbReference type="SAM" id="Phobius"/>
    </source>
</evidence>
<feature type="compositionally biased region" description="Basic and acidic residues" evidence="2">
    <location>
        <begin position="316"/>
        <end position="326"/>
    </location>
</feature>
<reference evidence="4 5" key="1">
    <citation type="submission" date="2021-06" db="EMBL/GenBank/DDBJ databases">
        <authorList>
            <person name="Kallberg Y."/>
            <person name="Tangrot J."/>
            <person name="Rosling A."/>
        </authorList>
    </citation>
    <scope>NUCLEOTIDE SEQUENCE [LARGE SCALE GENOMIC DNA]</scope>
    <source>
        <strain evidence="4 5">120-4 pot B 10/14</strain>
    </source>
</reference>